<dbReference type="PANTHER" id="PTHR47354:SF6">
    <property type="entry name" value="NADH OXIDOREDUCTASE HCR"/>
    <property type="match status" value="1"/>
</dbReference>
<evidence type="ECO:0000256" key="2">
    <source>
        <dbReference type="ARBA" id="ARBA00022630"/>
    </source>
</evidence>
<feature type="transmembrane region" description="Helical" evidence="9">
    <location>
        <begin position="222"/>
        <end position="238"/>
    </location>
</feature>
<dbReference type="SUPFAM" id="SSF63380">
    <property type="entry name" value="Riboflavin synthase domain-like"/>
    <property type="match status" value="1"/>
</dbReference>
<keyword evidence="5" id="KW-0274">FAD</keyword>
<evidence type="ECO:0000256" key="9">
    <source>
        <dbReference type="SAM" id="Phobius"/>
    </source>
</evidence>
<keyword evidence="9" id="KW-1133">Transmembrane helix</keyword>
<dbReference type="AlphaFoldDB" id="A0A4R5U1X9"/>
<dbReference type="Gene3D" id="2.40.30.10">
    <property type="entry name" value="Translation factors"/>
    <property type="match status" value="1"/>
</dbReference>
<keyword evidence="9" id="KW-0472">Membrane</keyword>
<reference evidence="11 12" key="1">
    <citation type="submission" date="2019-03" db="EMBL/GenBank/DDBJ databases">
        <title>Arthrobacter sp. nov., an bacterium isolated from biocrust in Mu Us Desert.</title>
        <authorList>
            <person name="Lixiong L."/>
        </authorList>
    </citation>
    <scope>NUCLEOTIDE SEQUENCE [LARGE SCALE GENOMIC DNA]</scope>
    <source>
        <strain evidence="11 12">SLN-3</strain>
    </source>
</reference>
<dbReference type="PROSITE" id="PS51384">
    <property type="entry name" value="FAD_FR"/>
    <property type="match status" value="1"/>
</dbReference>
<dbReference type="InterPro" id="IPR001433">
    <property type="entry name" value="OxRdtase_FAD/NAD-bd"/>
</dbReference>
<accession>A0A4R5U1X9</accession>
<name>A0A4R5U1X9_9MICC</name>
<keyword evidence="12" id="KW-1185">Reference proteome</keyword>
<evidence type="ECO:0000256" key="4">
    <source>
        <dbReference type="ARBA" id="ARBA00022723"/>
    </source>
</evidence>
<dbReference type="OrthoDB" id="9801223at2"/>
<keyword evidence="3" id="KW-0001">2Fe-2S</keyword>
<keyword evidence="7" id="KW-0408">Iron</keyword>
<keyword evidence="8" id="KW-0411">Iron-sulfur</keyword>
<keyword evidence="6" id="KW-0560">Oxidoreductase</keyword>
<organism evidence="11 12">
    <name type="scientific">Arthrobacter crusticola</name>
    <dbReference type="NCBI Taxonomy" id="2547960"/>
    <lineage>
        <taxon>Bacteria</taxon>
        <taxon>Bacillati</taxon>
        <taxon>Actinomycetota</taxon>
        <taxon>Actinomycetes</taxon>
        <taxon>Micrococcales</taxon>
        <taxon>Micrococcaceae</taxon>
        <taxon>Arthrobacter</taxon>
    </lineage>
</organism>
<dbReference type="InterPro" id="IPR017938">
    <property type="entry name" value="Riboflavin_synthase-like_b-brl"/>
</dbReference>
<dbReference type="Pfam" id="PF00175">
    <property type="entry name" value="NAD_binding_1"/>
    <property type="match status" value="1"/>
</dbReference>
<feature type="transmembrane region" description="Helical" evidence="9">
    <location>
        <begin position="20"/>
        <end position="39"/>
    </location>
</feature>
<feature type="transmembrane region" description="Helical" evidence="9">
    <location>
        <begin position="191"/>
        <end position="210"/>
    </location>
</feature>
<feature type="transmembrane region" description="Helical" evidence="9">
    <location>
        <begin position="143"/>
        <end position="160"/>
    </location>
</feature>
<evidence type="ECO:0000256" key="1">
    <source>
        <dbReference type="ARBA" id="ARBA00001974"/>
    </source>
</evidence>
<dbReference type="EMBL" id="SMTK01000001">
    <property type="protein sequence ID" value="TDK27588.1"/>
    <property type="molecule type" value="Genomic_DNA"/>
</dbReference>
<feature type="domain" description="FAD-binding FR-type" evidence="10">
    <location>
        <begin position="265"/>
        <end position="369"/>
    </location>
</feature>
<evidence type="ECO:0000256" key="8">
    <source>
        <dbReference type="ARBA" id="ARBA00023014"/>
    </source>
</evidence>
<comment type="cofactor">
    <cofactor evidence="1">
        <name>FAD</name>
        <dbReference type="ChEBI" id="CHEBI:57692"/>
    </cofactor>
</comment>
<comment type="caution">
    <text evidence="11">The sequence shown here is derived from an EMBL/GenBank/DDBJ whole genome shotgun (WGS) entry which is preliminary data.</text>
</comment>
<evidence type="ECO:0000313" key="11">
    <source>
        <dbReference type="EMBL" id="TDK27588.1"/>
    </source>
</evidence>
<protein>
    <submittedName>
        <fullName evidence="11">Oxidoreductase</fullName>
    </submittedName>
</protein>
<evidence type="ECO:0000256" key="3">
    <source>
        <dbReference type="ARBA" id="ARBA00022714"/>
    </source>
</evidence>
<dbReference type="Gene3D" id="3.40.50.80">
    <property type="entry name" value="Nucleotide-binding domain of ferredoxin-NADP reductase (FNR) module"/>
    <property type="match status" value="1"/>
</dbReference>
<dbReference type="PANTHER" id="PTHR47354">
    <property type="entry name" value="NADH OXIDOREDUCTASE HCR"/>
    <property type="match status" value="1"/>
</dbReference>
<evidence type="ECO:0000256" key="7">
    <source>
        <dbReference type="ARBA" id="ARBA00023004"/>
    </source>
</evidence>
<dbReference type="GO" id="GO:0016491">
    <property type="term" value="F:oxidoreductase activity"/>
    <property type="evidence" value="ECO:0007669"/>
    <property type="project" value="UniProtKB-KW"/>
</dbReference>
<dbReference type="SUPFAM" id="SSF52343">
    <property type="entry name" value="Ferredoxin reductase-like, C-terminal NADP-linked domain"/>
    <property type="match status" value="1"/>
</dbReference>
<dbReference type="CDD" id="cd00322">
    <property type="entry name" value="FNR_like"/>
    <property type="match status" value="1"/>
</dbReference>
<dbReference type="InterPro" id="IPR039261">
    <property type="entry name" value="FNR_nucleotide-bd"/>
</dbReference>
<evidence type="ECO:0000256" key="6">
    <source>
        <dbReference type="ARBA" id="ARBA00023002"/>
    </source>
</evidence>
<evidence type="ECO:0000259" key="10">
    <source>
        <dbReference type="PROSITE" id="PS51384"/>
    </source>
</evidence>
<keyword evidence="4" id="KW-0479">Metal-binding</keyword>
<dbReference type="RefSeq" id="WP_133402025.1">
    <property type="nucleotide sequence ID" value="NZ_SMTK01000001.1"/>
</dbReference>
<sequence>MNGIDQLLGRISMYRLTLSLLILLTAASLGFSAAGLLAFRPSELTATLATALVSTWGGTRIMAMILRMRPHNESALITGFILFFIMFPTLDGPGLGGIAVAGLAAAASKFLLAVRGRHIFNPAAAGAVVATLLGLSAAGWWVANPYLLPFVLVGTLVLLYRTRKLIMGAGFVALSTGILVAGLASGGLPPLAAAQLVLVSYPVLFLVGFMLTEPLTLPPLRWQQLVTAAVVAVVFAAQPSLGPVFLGPEFALVIGNAVAFLMGQRRSVRLRFTARRDLTPTSSELVFAPSHPVRFEAGQYMELNLPHERTDGRGSRRVFSITSAPQDRDTLSFGLRVSEPGSSFKKALLGLKSGAVVTGTLVGGDFRLPKDPSVPLLLAAGGIGITPFISQLRDVARRGQNRDVVLVYVVRSAEEIAYREELVEFGTPVALFAPHDPAYDGVGLPPRWRYAGAGYPSADQLTAEVPDLPSRRVYVSGSPLIISHLRAAVRKAGGGRVTTDAFLGY</sequence>
<dbReference type="PRINTS" id="PR00410">
    <property type="entry name" value="PHEHYDRXLASE"/>
</dbReference>
<dbReference type="InterPro" id="IPR050415">
    <property type="entry name" value="MRET"/>
</dbReference>
<evidence type="ECO:0000256" key="5">
    <source>
        <dbReference type="ARBA" id="ARBA00022827"/>
    </source>
</evidence>
<dbReference type="GO" id="GO:0051537">
    <property type="term" value="F:2 iron, 2 sulfur cluster binding"/>
    <property type="evidence" value="ECO:0007669"/>
    <property type="project" value="UniProtKB-KW"/>
</dbReference>
<gene>
    <name evidence="11" type="ORF">E2F48_00115</name>
</gene>
<keyword evidence="2" id="KW-0285">Flavoprotein</keyword>
<feature type="transmembrane region" description="Helical" evidence="9">
    <location>
        <begin position="165"/>
        <end position="185"/>
    </location>
</feature>
<proteinExistence type="predicted"/>
<dbReference type="GO" id="GO:0046872">
    <property type="term" value="F:metal ion binding"/>
    <property type="evidence" value="ECO:0007669"/>
    <property type="project" value="UniProtKB-KW"/>
</dbReference>
<evidence type="ECO:0000313" key="12">
    <source>
        <dbReference type="Proteomes" id="UP000295411"/>
    </source>
</evidence>
<dbReference type="InterPro" id="IPR017927">
    <property type="entry name" value="FAD-bd_FR_type"/>
</dbReference>
<dbReference type="Proteomes" id="UP000295411">
    <property type="component" value="Unassembled WGS sequence"/>
</dbReference>
<keyword evidence="9" id="KW-0812">Transmembrane</keyword>
<feature type="transmembrane region" description="Helical" evidence="9">
    <location>
        <begin position="45"/>
        <end position="66"/>
    </location>
</feature>